<sequence>MRTLLWPVLPSDVSTEVFGSPAPCHDEESCKVRLSTLTSKLDELRDEMRGKHLTLQALEEIRGGILSGRRVELPSAQRQHLERGSPMISEVTFDARHRPVSTNVTRHFQRPCCNDAHFQVRQHAFLHLKKSPGSKSASALLVLLDSESKLSIYSLENEPLLDRFDLGHEGKIIQLELSPTQENHFVVTVGEDNGIRVHNIKIIAKKQKTDVPGKDGEKEEEKEKEKKDKDVRTLNVTASLATQFTLSHGELEETRKLNVVLPIERGSQTFFIAGDSLGGVSVFFRNGTMRGRVRVTEDPGGVKGLIRAQGQQQVLFYSSHAFGFFSPSQVDLQYPPCTGWNSPLYDLAMEPGYSTGRVLLALQDGDVLVYATTCGKSKACDLALKFPHVSVLPFNLHSFRGHVMALATPLPDMEKKDEYVREIFFFNMAAMENGYGSAPSRAITLQASFKPKQPETLAMLGQPAAGPGGEKAKSQVAIRFKEEKGVELYDLTLRTPPPPKAAADSSSSNGWDMSSLLNWFPKVGVFGIALVGVIFWNIKKVSGQSSGSPGPEMDDFDATWMNGDVVTTGDVDTRWVLPKWLVACGWAFHAFSRAGRARAWHVCRSLTRLMANDARHHPSALRNRGPILEVTCGIVAGASEALENGGLLIIYGPFKVNGEFTTESNADFDKSLRSRNPEWGYRDIDEICAEAKKNGLQFEGKREMPANNFLLTFSKTK</sequence>
<evidence type="ECO:0000313" key="4">
    <source>
        <dbReference type="EMBL" id="CAK9047155.1"/>
    </source>
</evidence>
<reference evidence="4 5" key="1">
    <citation type="submission" date="2024-02" db="EMBL/GenBank/DDBJ databases">
        <authorList>
            <person name="Chen Y."/>
            <person name="Shah S."/>
            <person name="Dougan E. K."/>
            <person name="Thang M."/>
            <person name="Chan C."/>
        </authorList>
    </citation>
    <scope>NUCLEOTIDE SEQUENCE [LARGE SCALE GENOMIC DNA]</scope>
</reference>
<dbReference type="Proteomes" id="UP001642484">
    <property type="component" value="Unassembled WGS sequence"/>
</dbReference>
<evidence type="ECO:0000256" key="2">
    <source>
        <dbReference type="SAM" id="Coils"/>
    </source>
</evidence>
<dbReference type="SUPFAM" id="SSF53335">
    <property type="entry name" value="S-adenosyl-L-methionine-dependent methyltransferases"/>
    <property type="match status" value="1"/>
</dbReference>
<evidence type="ECO:0000256" key="1">
    <source>
        <dbReference type="ARBA" id="ARBA00008308"/>
    </source>
</evidence>
<dbReference type="SUPFAM" id="SSF50978">
    <property type="entry name" value="WD40 repeat-like"/>
    <property type="match status" value="1"/>
</dbReference>
<dbReference type="PANTHER" id="PTHR20974:SF0">
    <property type="entry name" value="UPF0585 PROTEIN CG18661"/>
    <property type="match status" value="1"/>
</dbReference>
<name>A0ABP0M6Q6_9DINO</name>
<proteinExistence type="inferred from homology"/>
<dbReference type="PANTHER" id="PTHR20974">
    <property type="entry name" value="UPF0585 PROTEIN CG18661"/>
    <property type="match status" value="1"/>
</dbReference>
<evidence type="ECO:0000256" key="3">
    <source>
        <dbReference type="SAM" id="MobiDB-lite"/>
    </source>
</evidence>
<keyword evidence="5" id="KW-1185">Reference proteome</keyword>
<gene>
    <name evidence="4" type="ORF">CCMP2556_LOCUS24425</name>
</gene>
<organism evidence="4 5">
    <name type="scientific">Durusdinium trenchii</name>
    <dbReference type="NCBI Taxonomy" id="1381693"/>
    <lineage>
        <taxon>Eukaryota</taxon>
        <taxon>Sar</taxon>
        <taxon>Alveolata</taxon>
        <taxon>Dinophyceae</taxon>
        <taxon>Suessiales</taxon>
        <taxon>Symbiodiniaceae</taxon>
        <taxon>Durusdinium</taxon>
    </lineage>
</organism>
<dbReference type="Pfam" id="PF06080">
    <property type="entry name" value="DUF938"/>
    <property type="match status" value="1"/>
</dbReference>
<dbReference type="InterPro" id="IPR029063">
    <property type="entry name" value="SAM-dependent_MTases_sf"/>
</dbReference>
<comment type="similarity">
    <text evidence="1">Belongs to the UPF0585 family.</text>
</comment>
<evidence type="ECO:0000313" key="5">
    <source>
        <dbReference type="Proteomes" id="UP001642484"/>
    </source>
</evidence>
<dbReference type="InterPro" id="IPR036322">
    <property type="entry name" value="WD40_repeat_dom_sf"/>
</dbReference>
<dbReference type="EMBL" id="CAXAMN010016002">
    <property type="protein sequence ID" value="CAK9047155.1"/>
    <property type="molecule type" value="Genomic_DNA"/>
</dbReference>
<comment type="caution">
    <text evidence="4">The sequence shown here is derived from an EMBL/GenBank/DDBJ whole genome shotgun (WGS) entry which is preliminary data.</text>
</comment>
<feature type="region of interest" description="Disordered" evidence="3">
    <location>
        <begin position="207"/>
        <end position="229"/>
    </location>
</feature>
<keyword evidence="2" id="KW-0175">Coiled coil</keyword>
<dbReference type="InterPro" id="IPR010342">
    <property type="entry name" value="DUF938"/>
</dbReference>
<accession>A0ABP0M6Q6</accession>
<feature type="coiled-coil region" evidence="2">
    <location>
        <begin position="27"/>
        <end position="61"/>
    </location>
</feature>
<protein>
    <submittedName>
        <fullName evidence="4">Uncharacterized protein</fullName>
    </submittedName>
</protein>